<dbReference type="OrthoDB" id="406360at2759"/>
<dbReference type="AlphaFoldDB" id="A0A812ZUI1"/>
<dbReference type="EMBL" id="CAJNJA010049586">
    <property type="protein sequence ID" value="CAE7837776.1"/>
    <property type="molecule type" value="Genomic_DNA"/>
</dbReference>
<gene>
    <name evidence="2" type="ORF">SNEC2469_LOCUS25263</name>
</gene>
<comment type="caution">
    <text evidence="2">The sequence shown here is derived from an EMBL/GenBank/DDBJ whole genome shotgun (WGS) entry which is preliminary data.</text>
</comment>
<feature type="chain" id="PRO_5032947108" description="Apple domain-containing protein" evidence="1">
    <location>
        <begin position="19"/>
        <end position="313"/>
    </location>
</feature>
<evidence type="ECO:0000256" key="1">
    <source>
        <dbReference type="SAM" id="SignalP"/>
    </source>
</evidence>
<proteinExistence type="predicted"/>
<feature type="signal peptide" evidence="1">
    <location>
        <begin position="1"/>
        <end position="18"/>
    </location>
</feature>
<evidence type="ECO:0008006" key="4">
    <source>
        <dbReference type="Google" id="ProtNLM"/>
    </source>
</evidence>
<dbReference type="Proteomes" id="UP000601435">
    <property type="component" value="Unassembled WGS sequence"/>
</dbReference>
<accession>A0A812ZUI1</accession>
<reference evidence="2" key="1">
    <citation type="submission" date="2021-02" db="EMBL/GenBank/DDBJ databases">
        <authorList>
            <person name="Dougan E. K."/>
            <person name="Rhodes N."/>
            <person name="Thang M."/>
            <person name="Chan C."/>
        </authorList>
    </citation>
    <scope>NUCLEOTIDE SEQUENCE</scope>
</reference>
<organism evidence="2 3">
    <name type="scientific">Symbiodinium necroappetens</name>
    <dbReference type="NCBI Taxonomy" id="1628268"/>
    <lineage>
        <taxon>Eukaryota</taxon>
        <taxon>Sar</taxon>
        <taxon>Alveolata</taxon>
        <taxon>Dinophyceae</taxon>
        <taxon>Suessiales</taxon>
        <taxon>Symbiodiniaceae</taxon>
        <taxon>Symbiodinium</taxon>
    </lineage>
</organism>
<dbReference type="Gene3D" id="3.50.4.10">
    <property type="entry name" value="Hepatocyte Growth Factor"/>
    <property type="match status" value="1"/>
</dbReference>
<evidence type="ECO:0000313" key="2">
    <source>
        <dbReference type="EMBL" id="CAE7837776.1"/>
    </source>
</evidence>
<evidence type="ECO:0000313" key="3">
    <source>
        <dbReference type="Proteomes" id="UP000601435"/>
    </source>
</evidence>
<sequence length="313" mass="34262">MCVRWLWRCLLFLPAVDSKGDETCWMDGVTWEQCCAAKFGPEGNGACWGGDFTFERCCIDAEPAEVPPELAAASATSYPACWHPGVVLRHAGENGIFADLSLYGHTGCFLNNCKLTDKFAAVDAGVCSRACSEVEGCSHWTFGQQYGVKTCFLRKSDAGRAFLPHWISGTSDCAPPRLPPAWVALRTAKCEGLRACDAGKGEGCPDVEAAITTWLFAIDHMKRAFSGRVDQDTWSHIERIGKESANFRAGLHSEYRPSDKDFPRIIYNNRLIFNHLEEALSSQPAGTATADDASLPNPLRFGKLCGKSSCFEL</sequence>
<protein>
    <recommendedName>
        <fullName evidence="4">Apple domain-containing protein</fullName>
    </recommendedName>
</protein>
<keyword evidence="1" id="KW-0732">Signal</keyword>
<name>A0A812ZUI1_9DINO</name>
<keyword evidence="3" id="KW-1185">Reference proteome</keyword>